<evidence type="ECO:0000313" key="1">
    <source>
        <dbReference type="EMBL" id="ATQ69804.1"/>
    </source>
</evidence>
<accession>A0A2D2D4B7</accession>
<proteinExistence type="predicted"/>
<name>A0A2D2D4B7_METT3</name>
<dbReference type="AlphaFoldDB" id="A0A2D2D4B7"/>
<dbReference type="KEGG" id="mtw:CQW49_19375"/>
<gene>
    <name evidence="1" type="ORF">CQW49_19375</name>
</gene>
<dbReference type="STRING" id="595536.GCA_000178815_01317"/>
<evidence type="ECO:0000313" key="2">
    <source>
        <dbReference type="Proteomes" id="UP000230709"/>
    </source>
</evidence>
<reference evidence="2" key="1">
    <citation type="submission" date="2017-10" db="EMBL/GenBank/DDBJ databases">
        <title>Completed PacBio SMRT sequence of Methylosinus trichosporium OB3b reveals presence of a third large plasmid.</title>
        <authorList>
            <person name="Charles T.C."/>
            <person name="Lynch M.D.J."/>
            <person name="Heil J.R."/>
            <person name="Cheng J."/>
        </authorList>
    </citation>
    <scope>NUCLEOTIDE SEQUENCE [LARGE SCALE GENOMIC DNA]</scope>
    <source>
        <strain evidence="2">OB3b</strain>
    </source>
</reference>
<dbReference type="Proteomes" id="UP000230709">
    <property type="component" value="Chromosome"/>
</dbReference>
<keyword evidence="2" id="KW-1185">Reference proteome</keyword>
<organism evidence="1 2">
    <name type="scientific">Methylosinus trichosporium (strain ATCC 35070 / NCIMB 11131 / UNIQEM 75 / OB3b)</name>
    <dbReference type="NCBI Taxonomy" id="595536"/>
    <lineage>
        <taxon>Bacteria</taxon>
        <taxon>Pseudomonadati</taxon>
        <taxon>Pseudomonadota</taxon>
        <taxon>Alphaproteobacteria</taxon>
        <taxon>Hyphomicrobiales</taxon>
        <taxon>Methylocystaceae</taxon>
        <taxon>Methylosinus</taxon>
    </lineage>
</organism>
<protein>
    <submittedName>
        <fullName evidence="1">Uncharacterized protein</fullName>
    </submittedName>
</protein>
<dbReference type="RefSeq" id="WP_003612518.1">
    <property type="nucleotide sequence ID" value="NZ_ADVE02000001.1"/>
</dbReference>
<dbReference type="EMBL" id="CP023737">
    <property type="protein sequence ID" value="ATQ69804.1"/>
    <property type="molecule type" value="Genomic_DNA"/>
</dbReference>
<sequence>MSANVSELARNLRHRVKAAVRPSATHKFDVGAHVLHCIGARSERVSFQVTRQLPDGGAGLQYRIKGTRDGLERVVTESSLERGG</sequence>